<organism evidence="5 6">
    <name type="scientific">Desulfoferula mesophila</name>
    <dbReference type="NCBI Taxonomy" id="3058419"/>
    <lineage>
        <taxon>Bacteria</taxon>
        <taxon>Pseudomonadati</taxon>
        <taxon>Thermodesulfobacteriota</taxon>
        <taxon>Desulfarculia</taxon>
        <taxon>Desulfarculales</taxon>
        <taxon>Desulfarculaceae</taxon>
        <taxon>Desulfoferula</taxon>
    </lineage>
</organism>
<dbReference type="InterPro" id="IPR052067">
    <property type="entry name" value="Metal_resp_HTH_trans_reg"/>
</dbReference>
<proteinExistence type="predicted"/>
<keyword evidence="2" id="KW-0238">DNA-binding</keyword>
<dbReference type="InterPro" id="IPR036388">
    <property type="entry name" value="WH-like_DNA-bd_sf"/>
</dbReference>
<dbReference type="PANTHER" id="PTHR35790">
    <property type="entry name" value="HTH-TYPE TRANSCRIPTIONAL REGULATOR PCHR"/>
    <property type="match status" value="1"/>
</dbReference>
<dbReference type="AlphaFoldDB" id="A0AAU9EDQ9"/>
<accession>A0AAU9EDQ9</accession>
<dbReference type="EMBL" id="AP028679">
    <property type="protein sequence ID" value="BEQ14060.1"/>
    <property type="molecule type" value="Genomic_DNA"/>
</dbReference>
<protein>
    <recommendedName>
        <fullName evidence="4">HTH marR-type domain-containing protein</fullName>
    </recommendedName>
</protein>
<evidence type="ECO:0000256" key="1">
    <source>
        <dbReference type="ARBA" id="ARBA00023015"/>
    </source>
</evidence>
<evidence type="ECO:0000313" key="6">
    <source>
        <dbReference type="Proteomes" id="UP001366166"/>
    </source>
</evidence>
<feature type="domain" description="HTH marR-type" evidence="4">
    <location>
        <begin position="6"/>
        <end position="144"/>
    </location>
</feature>
<dbReference type="GO" id="GO:0003700">
    <property type="term" value="F:DNA-binding transcription factor activity"/>
    <property type="evidence" value="ECO:0007669"/>
    <property type="project" value="InterPro"/>
</dbReference>
<dbReference type="Pfam" id="PF12802">
    <property type="entry name" value="MarR_2"/>
    <property type="match status" value="1"/>
</dbReference>
<reference evidence="6" key="1">
    <citation type="journal article" date="2023" name="Arch. Microbiol.">
        <title>Desulfoferula mesophilus gen. nov. sp. nov., a mesophilic sulfate-reducing bacterium isolated from a brackish lake sediment.</title>
        <authorList>
            <person name="Watanabe T."/>
            <person name="Yabe T."/>
            <person name="Tsuji J.M."/>
            <person name="Fukui M."/>
        </authorList>
    </citation>
    <scope>NUCLEOTIDE SEQUENCE [LARGE SCALE GENOMIC DNA]</scope>
    <source>
        <strain evidence="6">12FAK</strain>
    </source>
</reference>
<dbReference type="InterPro" id="IPR036390">
    <property type="entry name" value="WH_DNA-bd_sf"/>
</dbReference>
<evidence type="ECO:0000259" key="4">
    <source>
        <dbReference type="PROSITE" id="PS50995"/>
    </source>
</evidence>
<dbReference type="Gene3D" id="1.10.10.10">
    <property type="entry name" value="Winged helix-like DNA-binding domain superfamily/Winged helix DNA-binding domain"/>
    <property type="match status" value="1"/>
</dbReference>
<dbReference type="Proteomes" id="UP001366166">
    <property type="component" value="Chromosome"/>
</dbReference>
<dbReference type="PANTHER" id="PTHR35790:SF4">
    <property type="entry name" value="HTH-TYPE TRANSCRIPTIONAL REGULATOR PCHR"/>
    <property type="match status" value="1"/>
</dbReference>
<dbReference type="GO" id="GO:0003677">
    <property type="term" value="F:DNA binding"/>
    <property type="evidence" value="ECO:0007669"/>
    <property type="project" value="UniProtKB-KW"/>
</dbReference>
<dbReference type="SUPFAM" id="SSF46785">
    <property type="entry name" value="Winged helix' DNA-binding domain"/>
    <property type="match status" value="1"/>
</dbReference>
<keyword evidence="3" id="KW-0804">Transcription</keyword>
<dbReference type="RefSeq" id="WP_338605787.1">
    <property type="nucleotide sequence ID" value="NZ_AP028679.1"/>
</dbReference>
<evidence type="ECO:0000256" key="3">
    <source>
        <dbReference type="ARBA" id="ARBA00023163"/>
    </source>
</evidence>
<dbReference type="KEGG" id="dmp:FAK_11260"/>
<evidence type="ECO:0000256" key="2">
    <source>
        <dbReference type="ARBA" id="ARBA00023125"/>
    </source>
</evidence>
<dbReference type="PROSITE" id="PS50995">
    <property type="entry name" value="HTH_MARR_2"/>
    <property type="match status" value="1"/>
</dbReference>
<keyword evidence="1" id="KW-0805">Transcription regulation</keyword>
<evidence type="ECO:0000313" key="5">
    <source>
        <dbReference type="EMBL" id="BEQ14060.1"/>
    </source>
</evidence>
<dbReference type="InterPro" id="IPR000835">
    <property type="entry name" value="HTH_MarR-typ"/>
</dbReference>
<dbReference type="SMART" id="SM00347">
    <property type="entry name" value="HTH_MARR"/>
    <property type="match status" value="1"/>
</dbReference>
<sequence length="158" mass="17729">MTKLRYTLLSNLLEQLVNKIVYLRSFPHDYGTGEMLSAAEIQPIDAIGRNRGINITGLARLLVVTKGAASQSVKRLEERGYVTKYKAPDNDKEVLLKLTPKGKTAKAGYNSLREGFDSNMAMMLERMSEDEFAFLAQHFQVLVQQADKYIEGLGEEPT</sequence>
<keyword evidence="6" id="KW-1185">Reference proteome</keyword>
<gene>
    <name evidence="5" type="ORF">FAK_11260</name>
</gene>
<name>A0AAU9EDQ9_9BACT</name>